<evidence type="ECO:0000259" key="6">
    <source>
        <dbReference type="Pfam" id="PF01555"/>
    </source>
</evidence>
<evidence type="ECO:0000256" key="5">
    <source>
        <dbReference type="SAM" id="MobiDB-lite"/>
    </source>
</evidence>
<evidence type="ECO:0000313" key="7">
    <source>
        <dbReference type="EMBL" id="MEW9309859.1"/>
    </source>
</evidence>
<dbReference type="Pfam" id="PF01555">
    <property type="entry name" value="N6_N4_Mtase"/>
    <property type="match status" value="1"/>
</dbReference>
<keyword evidence="2 7" id="KW-0808">Transferase</keyword>
<evidence type="ECO:0000256" key="2">
    <source>
        <dbReference type="ARBA" id="ARBA00022679"/>
    </source>
</evidence>
<dbReference type="InterPro" id="IPR029063">
    <property type="entry name" value="SAM-dependent_MTases_sf"/>
</dbReference>
<dbReference type="Proteomes" id="UP001555786">
    <property type="component" value="Unassembled WGS sequence"/>
</dbReference>
<protein>
    <recommendedName>
        <fullName evidence="4">Methyltransferase</fullName>
        <ecNumber evidence="4">2.1.1.-</ecNumber>
    </recommendedName>
</protein>
<proteinExistence type="inferred from homology"/>
<feature type="compositionally biased region" description="Basic residues" evidence="5">
    <location>
        <begin position="176"/>
        <end position="188"/>
    </location>
</feature>
<feature type="region of interest" description="Disordered" evidence="5">
    <location>
        <begin position="1"/>
        <end position="20"/>
    </location>
</feature>
<accession>A0ABV3PX63</accession>
<dbReference type="GO" id="GO:0008168">
    <property type="term" value="F:methyltransferase activity"/>
    <property type="evidence" value="ECO:0007669"/>
    <property type="project" value="UniProtKB-KW"/>
</dbReference>
<dbReference type="InterPro" id="IPR002941">
    <property type="entry name" value="DNA_methylase_N4/N6"/>
</dbReference>
<feature type="region of interest" description="Disordered" evidence="5">
    <location>
        <begin position="175"/>
        <end position="196"/>
    </location>
</feature>
<evidence type="ECO:0000256" key="1">
    <source>
        <dbReference type="ARBA" id="ARBA00022603"/>
    </source>
</evidence>
<reference evidence="7 8" key="1">
    <citation type="submission" date="2024-07" db="EMBL/GenBank/DDBJ databases">
        <title>Description of Labrys sedimenti sp. nov., isolated from a diclofenac-degrading enrichment culture.</title>
        <authorList>
            <person name="Tancsics A."/>
            <person name="Csepanyi A."/>
        </authorList>
    </citation>
    <scope>NUCLEOTIDE SEQUENCE [LARGE SCALE GENOMIC DNA]</scope>
    <source>
        <strain evidence="7 8">LMG 23578</strain>
    </source>
</reference>
<keyword evidence="8" id="KW-1185">Reference proteome</keyword>
<dbReference type="PRINTS" id="PR00508">
    <property type="entry name" value="S21N4MTFRASE"/>
</dbReference>
<dbReference type="Gene3D" id="3.40.50.150">
    <property type="entry name" value="Vaccinia Virus protein VP39"/>
    <property type="match status" value="1"/>
</dbReference>
<evidence type="ECO:0000256" key="3">
    <source>
        <dbReference type="ARBA" id="ARBA00047942"/>
    </source>
</evidence>
<keyword evidence="1 7" id="KW-0489">Methyltransferase</keyword>
<name>A0ABV3PX63_9HYPH</name>
<feature type="domain" description="DNA methylase N-4/N-6" evidence="6">
    <location>
        <begin position="51"/>
        <end position="291"/>
    </location>
</feature>
<evidence type="ECO:0000256" key="4">
    <source>
        <dbReference type="RuleBase" id="RU362026"/>
    </source>
</evidence>
<comment type="similarity">
    <text evidence="4">Belongs to the N(4)/N(6)-methyltransferase family.</text>
</comment>
<sequence>MLRRADQIPPEEMSSSKKEIGTSAKEIGEARFFAGDVLERLQGLDSASCALVISSPPYNIGKPYERTDERTYDEYLAWQTQVIENMLPALTENASVCWQVGTYIADGELFPLDVPFVEIFRGLGFRLRNRIIWRYNFGYNADKRFSGRYETVLWFSRTNTYTFNLDPVRIPQLYPGKRHSTSKGKKAGKPSGNPLGKNPSDYWEFSAVEDFQNNPVWDIPNVKANHPEHTEHPCQFPVELAERCVLALSKAGETVLDPFIGTGATAIAAVKHGRHAVGIDRYPPYLAIAEERIAQYAKGDLPLRPLGKPVRRPRSTERVAQVPLEWRQDQTEVELGSAGGEDGEG</sequence>
<feature type="region of interest" description="Disordered" evidence="5">
    <location>
        <begin position="306"/>
        <end position="345"/>
    </location>
</feature>
<evidence type="ECO:0000313" key="8">
    <source>
        <dbReference type="Proteomes" id="UP001555786"/>
    </source>
</evidence>
<organism evidence="7 8">
    <name type="scientific">Labrys neptuniae</name>
    <dbReference type="NCBI Taxonomy" id="376174"/>
    <lineage>
        <taxon>Bacteria</taxon>
        <taxon>Pseudomonadati</taxon>
        <taxon>Pseudomonadota</taxon>
        <taxon>Alphaproteobacteria</taxon>
        <taxon>Hyphomicrobiales</taxon>
        <taxon>Xanthobacteraceae</taxon>
        <taxon>Labrys</taxon>
    </lineage>
</organism>
<dbReference type="InterPro" id="IPR001091">
    <property type="entry name" value="RM_Methyltransferase"/>
</dbReference>
<dbReference type="EMBL" id="JBFNQD010000018">
    <property type="protein sequence ID" value="MEW9309859.1"/>
    <property type="molecule type" value="Genomic_DNA"/>
</dbReference>
<dbReference type="SUPFAM" id="SSF53335">
    <property type="entry name" value="S-adenosyl-L-methionine-dependent methyltransferases"/>
    <property type="match status" value="1"/>
</dbReference>
<dbReference type="GO" id="GO:0032259">
    <property type="term" value="P:methylation"/>
    <property type="evidence" value="ECO:0007669"/>
    <property type="project" value="UniProtKB-KW"/>
</dbReference>
<dbReference type="RefSeq" id="WP_367626448.1">
    <property type="nucleotide sequence ID" value="NZ_JBFNQD010000018.1"/>
</dbReference>
<comment type="caution">
    <text evidence="7">The sequence shown here is derived from an EMBL/GenBank/DDBJ whole genome shotgun (WGS) entry which is preliminary data.</text>
</comment>
<dbReference type="EC" id="2.1.1.-" evidence="4"/>
<comment type="catalytic activity">
    <reaction evidence="3">
        <text>a 2'-deoxyadenosine in DNA + S-adenosyl-L-methionine = an N(6)-methyl-2'-deoxyadenosine in DNA + S-adenosyl-L-homocysteine + H(+)</text>
        <dbReference type="Rhea" id="RHEA:15197"/>
        <dbReference type="Rhea" id="RHEA-COMP:12418"/>
        <dbReference type="Rhea" id="RHEA-COMP:12419"/>
        <dbReference type="ChEBI" id="CHEBI:15378"/>
        <dbReference type="ChEBI" id="CHEBI:57856"/>
        <dbReference type="ChEBI" id="CHEBI:59789"/>
        <dbReference type="ChEBI" id="CHEBI:90615"/>
        <dbReference type="ChEBI" id="CHEBI:90616"/>
        <dbReference type="EC" id="2.1.1.72"/>
    </reaction>
</comment>
<gene>
    <name evidence="7" type="ORF">ABXS05_30210</name>
</gene>